<name>A0ABX0JVQ3_9PROT</name>
<dbReference type="Proteomes" id="UP000635278">
    <property type="component" value="Unassembled WGS sequence"/>
</dbReference>
<gene>
    <name evidence="1" type="ORF">GOB93_15625</name>
</gene>
<evidence type="ECO:0000313" key="1">
    <source>
        <dbReference type="EMBL" id="NHN86060.1"/>
    </source>
</evidence>
<organism evidence="1 2">
    <name type="scientific">Acetobacter musti</name>
    <dbReference type="NCBI Taxonomy" id="864732"/>
    <lineage>
        <taxon>Bacteria</taxon>
        <taxon>Pseudomonadati</taxon>
        <taxon>Pseudomonadota</taxon>
        <taxon>Alphaproteobacteria</taxon>
        <taxon>Acetobacterales</taxon>
        <taxon>Acetobacteraceae</taxon>
        <taxon>Acetobacter</taxon>
    </lineage>
</organism>
<evidence type="ECO:0000313" key="2">
    <source>
        <dbReference type="Proteomes" id="UP000635278"/>
    </source>
</evidence>
<proteinExistence type="predicted"/>
<dbReference type="EMBL" id="WOTB01000025">
    <property type="protein sequence ID" value="NHN86060.1"/>
    <property type="molecule type" value="Genomic_DNA"/>
</dbReference>
<sequence length="69" mass="7635">MSVAHNTFAPIAPVAPVLTELCPDCGQPLDLHFWETAADWDHETGDYFPEGEVKDRICQSCGFADQELV</sequence>
<accession>A0ABX0JVQ3</accession>
<reference evidence="1 2" key="1">
    <citation type="journal article" date="2020" name="Int. J. Syst. Evol. Microbiol.">
        <title>Novel acetic acid bacteria from cider fermentations: Acetobacter conturbans sp. nov. and Acetobacter fallax sp. nov.</title>
        <authorList>
            <person name="Sombolestani A.S."/>
            <person name="Cleenwerck I."/>
            <person name="Cnockaert M."/>
            <person name="Borremans W."/>
            <person name="Wieme A.D."/>
            <person name="De Vuyst L."/>
            <person name="Vandamme P."/>
        </authorList>
    </citation>
    <scope>NUCLEOTIDE SEQUENCE [LARGE SCALE GENOMIC DNA]</scope>
    <source>
        <strain evidence="1 2">LMG 30640</strain>
    </source>
</reference>
<evidence type="ECO:0008006" key="3">
    <source>
        <dbReference type="Google" id="ProtNLM"/>
    </source>
</evidence>
<comment type="caution">
    <text evidence="1">The sequence shown here is derived from an EMBL/GenBank/DDBJ whole genome shotgun (WGS) entry which is preliminary data.</text>
</comment>
<protein>
    <recommendedName>
        <fullName evidence="3">Small CPxCG-related zinc finger protein</fullName>
    </recommendedName>
</protein>
<keyword evidence="2" id="KW-1185">Reference proteome</keyword>
<dbReference type="RefSeq" id="WP_173584447.1">
    <property type="nucleotide sequence ID" value="NZ_WOTB01000025.1"/>
</dbReference>